<protein>
    <recommendedName>
        <fullName evidence="3">N-acetyltransferase domain-containing protein</fullName>
    </recommendedName>
</protein>
<name>A0A2Z5FZM8_9BACT</name>
<dbReference type="AlphaFoldDB" id="A0A2Z5FZM8"/>
<dbReference type="InterPro" id="IPR051016">
    <property type="entry name" value="Diverse_Substrate_AcTransf"/>
</dbReference>
<dbReference type="CDD" id="cd04301">
    <property type="entry name" value="NAT_SF"/>
    <property type="match status" value="1"/>
</dbReference>
<dbReference type="EMBL" id="CP030840">
    <property type="protein sequence ID" value="AXC12318.1"/>
    <property type="molecule type" value="Genomic_DNA"/>
</dbReference>
<dbReference type="Gene3D" id="3.40.630.30">
    <property type="match status" value="1"/>
</dbReference>
<organism evidence="4 5">
    <name type="scientific">Acidisarcina polymorpha</name>
    <dbReference type="NCBI Taxonomy" id="2211140"/>
    <lineage>
        <taxon>Bacteria</taxon>
        <taxon>Pseudomonadati</taxon>
        <taxon>Acidobacteriota</taxon>
        <taxon>Terriglobia</taxon>
        <taxon>Terriglobales</taxon>
        <taxon>Acidobacteriaceae</taxon>
        <taxon>Acidisarcina</taxon>
    </lineage>
</organism>
<evidence type="ECO:0000259" key="3">
    <source>
        <dbReference type="PROSITE" id="PS51186"/>
    </source>
</evidence>
<dbReference type="PANTHER" id="PTHR10545">
    <property type="entry name" value="DIAMINE N-ACETYLTRANSFERASE"/>
    <property type="match status" value="1"/>
</dbReference>
<accession>A0A2Z5FZM8</accession>
<dbReference type="SUPFAM" id="SSF55729">
    <property type="entry name" value="Acyl-CoA N-acyltransferases (Nat)"/>
    <property type="match status" value="1"/>
</dbReference>
<dbReference type="GO" id="GO:0008080">
    <property type="term" value="F:N-acetyltransferase activity"/>
    <property type="evidence" value="ECO:0007669"/>
    <property type="project" value="TreeGrafter"/>
</dbReference>
<evidence type="ECO:0000256" key="1">
    <source>
        <dbReference type="ARBA" id="ARBA00022679"/>
    </source>
</evidence>
<dbReference type="PANTHER" id="PTHR10545:SF29">
    <property type="entry name" value="GH14572P-RELATED"/>
    <property type="match status" value="1"/>
</dbReference>
<gene>
    <name evidence="4" type="ORF">ACPOL_3016</name>
</gene>
<dbReference type="KEGG" id="abas:ACPOL_3016"/>
<keyword evidence="1" id="KW-0808">Transferase</keyword>
<evidence type="ECO:0000256" key="2">
    <source>
        <dbReference type="ARBA" id="ARBA00023315"/>
    </source>
</evidence>
<sequence length="97" mass="11082">MLVAKNASGENVGFVSYHVNYSSWEGAAGIHIGDLWVSPVWRNLGIGGALLKHVIEANQHRRIDVFVVKDNDARFFYERFGFKEQTQWKLYRSEPGV</sequence>
<dbReference type="Proteomes" id="UP000253606">
    <property type="component" value="Chromosome"/>
</dbReference>
<evidence type="ECO:0000313" key="5">
    <source>
        <dbReference type="Proteomes" id="UP000253606"/>
    </source>
</evidence>
<reference evidence="4 5" key="1">
    <citation type="journal article" date="2018" name="Front. Microbiol.">
        <title>Hydrolytic Capabilities as a Key to Environmental Success: Chitinolytic and Cellulolytic Acidobacteria From Acidic Sub-arctic Soils and Boreal Peatlands.</title>
        <authorList>
            <person name="Belova S.E."/>
            <person name="Ravin N.V."/>
            <person name="Pankratov T.A."/>
            <person name="Rakitin A.L."/>
            <person name="Ivanova A.A."/>
            <person name="Beletsky A.V."/>
            <person name="Mardanov A.V."/>
            <person name="Sinninghe Damste J.S."/>
            <person name="Dedysh S.N."/>
        </authorList>
    </citation>
    <scope>NUCLEOTIDE SEQUENCE [LARGE SCALE GENOMIC DNA]</scope>
    <source>
        <strain evidence="4 5">SBC82</strain>
    </source>
</reference>
<dbReference type="PROSITE" id="PS51186">
    <property type="entry name" value="GNAT"/>
    <property type="match status" value="1"/>
</dbReference>
<dbReference type="InterPro" id="IPR016181">
    <property type="entry name" value="Acyl_CoA_acyltransferase"/>
</dbReference>
<feature type="domain" description="N-acetyltransferase" evidence="3">
    <location>
        <begin position="1"/>
        <end position="97"/>
    </location>
</feature>
<dbReference type="Pfam" id="PF13508">
    <property type="entry name" value="Acetyltransf_7"/>
    <property type="match status" value="1"/>
</dbReference>
<dbReference type="InterPro" id="IPR000182">
    <property type="entry name" value="GNAT_dom"/>
</dbReference>
<keyword evidence="5" id="KW-1185">Reference proteome</keyword>
<keyword evidence="2" id="KW-0012">Acyltransferase</keyword>
<evidence type="ECO:0000313" key="4">
    <source>
        <dbReference type="EMBL" id="AXC12318.1"/>
    </source>
</evidence>
<proteinExistence type="predicted"/>